<dbReference type="InterPro" id="IPR036779">
    <property type="entry name" value="LysM_dom_sf"/>
</dbReference>
<accession>A0A9X2DAR6</accession>
<keyword evidence="2" id="KW-0472">Membrane</keyword>
<dbReference type="InterPro" id="IPR018392">
    <property type="entry name" value="LysM"/>
</dbReference>
<dbReference type="PANTHER" id="PTHR34700">
    <property type="entry name" value="POTASSIUM BINDING PROTEIN KBP"/>
    <property type="match status" value="1"/>
</dbReference>
<feature type="transmembrane region" description="Helical" evidence="2">
    <location>
        <begin position="89"/>
        <end position="111"/>
    </location>
</feature>
<dbReference type="Pfam" id="PF01476">
    <property type="entry name" value="LysM"/>
    <property type="match status" value="2"/>
</dbReference>
<sequence length="500" mass="52227">MTATIALAALVVGVPLVLIVMVGNPWPANGAAAFQLATADSLIGLLASAAWLAWAQCLVCVVSEVAGVLRDVDPPRFGPDAQHRAVRALVYLVLLGGTAAGAVGPTAVAWADASSAAPAGGPKPAASPVASARAETNATPQARGSAMVTVAKGDTLWGLAEQHLGEGTRWREIAHANHDRVMADGEQFATAREIRPGWQLLLPTSAQQRDATSLRSEGMVRVETGDTLSSLAEDHLGDADEWPRLYRINRATVGPDPDVLEPGQMLRLERETGATSKTSTPPLTRAESDMHDGLTSTLPDPAGQFTATPAPEVSTDTDAAALPEDDVPVTAVTPWRAALATGSTLAAGLVVLVAAARRRQRVARAPGQVPRAVAPRLQVVERAIHEAGTAIADDTEFIDLALRSLSLSLRHTHQSLPEAGAVVLGQEVLELKLVGVTDQAPPPPWARGDDETWQLPRDAAIDRDATEHPAPYPALVSVGVDDSGRLWLIDLEVHGGGGTA</sequence>
<feature type="transmembrane region" description="Helical" evidence="2">
    <location>
        <begin position="49"/>
        <end position="69"/>
    </location>
</feature>
<protein>
    <submittedName>
        <fullName evidence="4">LysM peptidoglycan-binding domain-containing protein</fullName>
    </submittedName>
</protein>
<feature type="domain" description="LysM" evidence="3">
    <location>
        <begin position="219"/>
        <end position="269"/>
    </location>
</feature>
<dbReference type="Proteomes" id="UP001139485">
    <property type="component" value="Unassembled WGS sequence"/>
</dbReference>
<organism evidence="4 5">
    <name type="scientific">Nocardioides bruguierae</name>
    <dbReference type="NCBI Taxonomy" id="2945102"/>
    <lineage>
        <taxon>Bacteria</taxon>
        <taxon>Bacillati</taxon>
        <taxon>Actinomycetota</taxon>
        <taxon>Actinomycetes</taxon>
        <taxon>Propionibacteriales</taxon>
        <taxon>Nocardioidaceae</taxon>
        <taxon>Nocardioides</taxon>
    </lineage>
</organism>
<evidence type="ECO:0000256" key="2">
    <source>
        <dbReference type="SAM" id="Phobius"/>
    </source>
</evidence>
<dbReference type="SMART" id="SM00257">
    <property type="entry name" value="LysM"/>
    <property type="match status" value="2"/>
</dbReference>
<keyword evidence="2" id="KW-1133">Transmembrane helix</keyword>
<gene>
    <name evidence="4" type="ORF">M8330_16775</name>
</gene>
<name>A0A9X2DAR6_9ACTN</name>
<reference evidence="4" key="1">
    <citation type="submission" date="2022-05" db="EMBL/GenBank/DDBJ databases">
        <authorList>
            <person name="Tuo L."/>
        </authorList>
    </citation>
    <scope>NUCLEOTIDE SEQUENCE</scope>
    <source>
        <strain evidence="4">BSK12Z-4</strain>
    </source>
</reference>
<evidence type="ECO:0000313" key="5">
    <source>
        <dbReference type="Proteomes" id="UP001139485"/>
    </source>
</evidence>
<evidence type="ECO:0000256" key="1">
    <source>
        <dbReference type="SAM" id="MobiDB-lite"/>
    </source>
</evidence>
<proteinExistence type="predicted"/>
<feature type="compositionally biased region" description="Low complexity" evidence="1">
    <location>
        <begin position="114"/>
        <end position="134"/>
    </location>
</feature>
<evidence type="ECO:0000259" key="3">
    <source>
        <dbReference type="SMART" id="SM00257"/>
    </source>
</evidence>
<keyword evidence="5" id="KW-1185">Reference proteome</keyword>
<dbReference type="AlphaFoldDB" id="A0A9X2DAR6"/>
<dbReference type="PANTHER" id="PTHR34700:SF4">
    <property type="entry name" value="PHAGE-LIKE ELEMENT PBSX PROTEIN XKDP"/>
    <property type="match status" value="1"/>
</dbReference>
<evidence type="ECO:0000313" key="4">
    <source>
        <dbReference type="EMBL" id="MCM0621947.1"/>
    </source>
</evidence>
<feature type="compositionally biased region" description="Polar residues" evidence="1">
    <location>
        <begin position="273"/>
        <end position="282"/>
    </location>
</feature>
<feature type="region of interest" description="Disordered" evidence="1">
    <location>
        <begin position="114"/>
        <end position="144"/>
    </location>
</feature>
<feature type="domain" description="LysM" evidence="3">
    <location>
        <begin position="147"/>
        <end position="203"/>
    </location>
</feature>
<dbReference type="Gene3D" id="3.10.350.10">
    <property type="entry name" value="LysM domain"/>
    <property type="match status" value="2"/>
</dbReference>
<dbReference type="EMBL" id="JAMOIL010000026">
    <property type="protein sequence ID" value="MCM0621947.1"/>
    <property type="molecule type" value="Genomic_DNA"/>
</dbReference>
<keyword evidence="2" id="KW-0812">Transmembrane</keyword>
<dbReference type="CDD" id="cd00118">
    <property type="entry name" value="LysM"/>
    <property type="match status" value="1"/>
</dbReference>
<comment type="caution">
    <text evidence="4">The sequence shown here is derived from an EMBL/GenBank/DDBJ whole genome shotgun (WGS) entry which is preliminary data.</text>
</comment>
<dbReference type="InterPro" id="IPR052196">
    <property type="entry name" value="Bact_Kbp"/>
</dbReference>
<dbReference type="RefSeq" id="WP_250828266.1">
    <property type="nucleotide sequence ID" value="NZ_JAMOIL010000026.1"/>
</dbReference>
<feature type="region of interest" description="Disordered" evidence="1">
    <location>
        <begin position="269"/>
        <end position="296"/>
    </location>
</feature>